<sequence length="172" mass="19614">MVCDLCKKNEATVHITKILNGDKKELNLCEKCAKDKGELNFYSPIDISSSFTFQNILSGIMEHVGNIDKDAKKPYSYCENCGTTYSEFKQRGLAGCSECYKSFSEMINPIIKRVQGNIEHTGKIPKKLGRDIIEKKKLLKLKEDLQKAITAEEYEKAAEIRDLIRKIQNDQK</sequence>
<comment type="caution">
    <text evidence="2">The sequence shown here is derived from an EMBL/GenBank/DDBJ whole genome shotgun (WGS) entry which is preliminary data.</text>
</comment>
<dbReference type="EMBL" id="JAEEGB010000023">
    <property type="protein sequence ID" value="MBI6874287.1"/>
    <property type="molecule type" value="Genomic_DNA"/>
</dbReference>
<dbReference type="InterPro" id="IPR025542">
    <property type="entry name" value="YacH"/>
</dbReference>
<dbReference type="GO" id="GO:0046870">
    <property type="term" value="F:cadmium ion binding"/>
    <property type="evidence" value="ECO:0007669"/>
    <property type="project" value="TreeGrafter"/>
</dbReference>
<evidence type="ECO:0000313" key="3">
    <source>
        <dbReference type="Proteomes" id="UP000622687"/>
    </source>
</evidence>
<feature type="domain" description="UVR" evidence="1">
    <location>
        <begin position="135"/>
        <end position="170"/>
    </location>
</feature>
<proteinExistence type="predicted"/>
<evidence type="ECO:0000313" key="2">
    <source>
        <dbReference type="EMBL" id="MBI6874287.1"/>
    </source>
</evidence>
<dbReference type="GO" id="GO:0050897">
    <property type="term" value="F:cobalt ion binding"/>
    <property type="evidence" value="ECO:0007669"/>
    <property type="project" value="TreeGrafter"/>
</dbReference>
<dbReference type="InterPro" id="IPR036876">
    <property type="entry name" value="UVR_dom_sf"/>
</dbReference>
<dbReference type="RefSeq" id="WP_211143683.1">
    <property type="nucleotide sequence ID" value="NZ_JAEEGB010000023.1"/>
</dbReference>
<evidence type="ECO:0000259" key="1">
    <source>
        <dbReference type="PROSITE" id="PS50151"/>
    </source>
</evidence>
<dbReference type="Pfam" id="PF02151">
    <property type="entry name" value="UVR"/>
    <property type="match status" value="1"/>
</dbReference>
<dbReference type="SUPFAM" id="SSF46600">
    <property type="entry name" value="C-terminal UvrC-binding domain of UvrB"/>
    <property type="match status" value="1"/>
</dbReference>
<dbReference type="PANTHER" id="PTHR38430">
    <property type="entry name" value="PROTEIN-ARGININE KINASE ACTIVATOR PROTEIN"/>
    <property type="match status" value="1"/>
</dbReference>
<dbReference type="GO" id="GO:0005507">
    <property type="term" value="F:copper ion binding"/>
    <property type="evidence" value="ECO:0007669"/>
    <property type="project" value="TreeGrafter"/>
</dbReference>
<dbReference type="PROSITE" id="PS50151">
    <property type="entry name" value="UVR"/>
    <property type="match status" value="1"/>
</dbReference>
<accession>A0A934M4I2</accession>
<gene>
    <name evidence="2" type="ORF">I6U51_16560</name>
</gene>
<name>A0A934M4I2_9CLOT</name>
<keyword evidence="3" id="KW-1185">Reference proteome</keyword>
<dbReference type="Proteomes" id="UP000622687">
    <property type="component" value="Unassembled WGS sequence"/>
</dbReference>
<dbReference type="GO" id="GO:1990169">
    <property type="term" value="P:stress response to copper ion"/>
    <property type="evidence" value="ECO:0007669"/>
    <property type="project" value="TreeGrafter"/>
</dbReference>
<dbReference type="GO" id="GO:1990170">
    <property type="term" value="P:stress response to cadmium ion"/>
    <property type="evidence" value="ECO:0007669"/>
    <property type="project" value="TreeGrafter"/>
</dbReference>
<dbReference type="GO" id="GO:0008270">
    <property type="term" value="F:zinc ion binding"/>
    <property type="evidence" value="ECO:0007669"/>
    <property type="project" value="TreeGrafter"/>
</dbReference>
<dbReference type="AlphaFoldDB" id="A0A934M4I2"/>
<organism evidence="2 3">
    <name type="scientific">Clostridium aciditolerans</name>
    <dbReference type="NCBI Taxonomy" id="339861"/>
    <lineage>
        <taxon>Bacteria</taxon>
        <taxon>Bacillati</taxon>
        <taxon>Bacillota</taxon>
        <taxon>Clostridia</taxon>
        <taxon>Eubacteriales</taxon>
        <taxon>Clostridiaceae</taxon>
        <taxon>Clostridium</taxon>
    </lineage>
</organism>
<dbReference type="InterPro" id="IPR001943">
    <property type="entry name" value="UVR_dom"/>
</dbReference>
<dbReference type="PANTHER" id="PTHR38430:SF1">
    <property type="entry name" value="PROTEIN-ARGININE KINASE ACTIVATOR PROTEIN"/>
    <property type="match status" value="1"/>
</dbReference>
<protein>
    <submittedName>
        <fullName evidence="2">UvrB/UvrC motif-containing protein</fullName>
    </submittedName>
</protein>
<reference evidence="2" key="1">
    <citation type="submission" date="2020-12" db="EMBL/GenBank/DDBJ databases">
        <title>Clostridium thailandense sp. nov., a novel acetogenic bacterium isolated from peat land soil in Thailand.</title>
        <authorList>
            <person name="Chaikitkaew S."/>
            <person name="Birkeland N.K."/>
        </authorList>
    </citation>
    <scope>NUCLEOTIDE SEQUENCE</scope>
    <source>
        <strain evidence="2">DSM 17425</strain>
    </source>
</reference>
<dbReference type="PIRSF" id="PIRSF015034">
    <property type="entry name" value="YacH"/>
    <property type="match status" value="1"/>
</dbReference>